<proteinExistence type="predicted"/>
<evidence type="ECO:0000313" key="2">
    <source>
        <dbReference type="Proteomes" id="UP000256561"/>
    </source>
</evidence>
<dbReference type="OrthoDB" id="6385145at2"/>
<protein>
    <submittedName>
        <fullName evidence="1">Gluconate 2-dehydrogenase subunit 3 family protein</fullName>
    </submittedName>
</protein>
<accession>A0A3D8M8A4</accession>
<dbReference type="Pfam" id="PF13618">
    <property type="entry name" value="Gluconate_2-dh3"/>
    <property type="match status" value="1"/>
</dbReference>
<dbReference type="RefSeq" id="WP_115593085.1">
    <property type="nucleotide sequence ID" value="NZ_QRHA01000006.1"/>
</dbReference>
<name>A0A3D8M8A4_9ALTE</name>
<gene>
    <name evidence="1" type="ORF">DXV75_08985</name>
</gene>
<dbReference type="InterPro" id="IPR027056">
    <property type="entry name" value="Gluconate_2DH_su3"/>
</dbReference>
<reference evidence="2" key="1">
    <citation type="submission" date="2018-08" db="EMBL/GenBank/DDBJ databases">
        <authorList>
            <person name="Zhang J."/>
            <person name="Du Z.-J."/>
        </authorList>
    </citation>
    <scope>NUCLEOTIDE SEQUENCE [LARGE SCALE GENOMIC DNA]</scope>
    <source>
        <strain evidence="2">KCTC 52655</strain>
    </source>
</reference>
<comment type="caution">
    <text evidence="1">The sequence shown here is derived from an EMBL/GenBank/DDBJ whole genome shotgun (WGS) entry which is preliminary data.</text>
</comment>
<organism evidence="1 2">
    <name type="scientific">Alteromonas aestuariivivens</name>
    <dbReference type="NCBI Taxonomy" id="1938339"/>
    <lineage>
        <taxon>Bacteria</taxon>
        <taxon>Pseudomonadati</taxon>
        <taxon>Pseudomonadota</taxon>
        <taxon>Gammaproteobacteria</taxon>
        <taxon>Alteromonadales</taxon>
        <taxon>Alteromonadaceae</taxon>
        <taxon>Alteromonas/Salinimonas group</taxon>
        <taxon>Alteromonas</taxon>
    </lineage>
</organism>
<evidence type="ECO:0000313" key="1">
    <source>
        <dbReference type="EMBL" id="RDV25431.1"/>
    </source>
</evidence>
<dbReference type="InterPro" id="IPR006311">
    <property type="entry name" value="TAT_signal"/>
</dbReference>
<keyword evidence="2" id="KW-1185">Reference proteome</keyword>
<dbReference type="Proteomes" id="UP000256561">
    <property type="component" value="Unassembled WGS sequence"/>
</dbReference>
<dbReference type="PROSITE" id="PS51318">
    <property type="entry name" value="TAT"/>
    <property type="match status" value="1"/>
</dbReference>
<sequence>MSEFQISRRVFIGTMAYLVTAPVLSTVMNPATRLFHVARDGKFFTAWQLTVLNDVAEIMIPRTDTPGASDVHVASLLDELMMTWAGEETKRQFPACLESIDSQAMDTLASPYISLPLEQRQSLIQQLDKAAFREADSVLFASYRALKEMIFHVYYSSKEANPDFVLVPGGFKGCVTEDELKAIHKRGRL</sequence>
<dbReference type="AlphaFoldDB" id="A0A3D8M8A4"/>
<dbReference type="EMBL" id="QRHA01000006">
    <property type="protein sequence ID" value="RDV25431.1"/>
    <property type="molecule type" value="Genomic_DNA"/>
</dbReference>